<organism evidence="3 4">
    <name type="scientific">Peromyscus maniculatus bairdii</name>
    <name type="common">Prairie deer mouse</name>
    <dbReference type="NCBI Taxonomy" id="230844"/>
    <lineage>
        <taxon>Eukaryota</taxon>
        <taxon>Metazoa</taxon>
        <taxon>Chordata</taxon>
        <taxon>Craniata</taxon>
        <taxon>Vertebrata</taxon>
        <taxon>Euteleostomi</taxon>
        <taxon>Mammalia</taxon>
        <taxon>Eutheria</taxon>
        <taxon>Euarchontoglires</taxon>
        <taxon>Glires</taxon>
        <taxon>Rodentia</taxon>
        <taxon>Myomorpha</taxon>
        <taxon>Muroidea</taxon>
        <taxon>Cricetidae</taxon>
        <taxon>Neotominae</taxon>
        <taxon>Peromyscus</taxon>
    </lineage>
</organism>
<accession>A0A8C8W4H2</accession>
<evidence type="ECO:0000313" key="4">
    <source>
        <dbReference type="Proteomes" id="UP000694547"/>
    </source>
</evidence>
<feature type="domain" description="UPAR/Ly6" evidence="2">
    <location>
        <begin position="25"/>
        <end position="103"/>
    </location>
</feature>
<dbReference type="Pfam" id="PF00021">
    <property type="entry name" value="UPAR_LY6"/>
    <property type="match status" value="1"/>
</dbReference>
<feature type="signal peptide" evidence="1">
    <location>
        <begin position="1"/>
        <end position="25"/>
    </location>
</feature>
<evidence type="ECO:0000313" key="3">
    <source>
        <dbReference type="Ensembl" id="ENSPEMP00000035569.1"/>
    </source>
</evidence>
<dbReference type="GeneTree" id="ENSGT00510000050146"/>
<dbReference type="InterPro" id="IPR016054">
    <property type="entry name" value="LY6_UPA_recep-like"/>
</dbReference>
<reference evidence="3" key="3">
    <citation type="submission" date="2025-09" db="UniProtKB">
        <authorList>
            <consortium name="Ensembl"/>
        </authorList>
    </citation>
    <scope>IDENTIFICATION</scope>
</reference>
<dbReference type="CDD" id="cd23578">
    <property type="entry name" value="TFP_LU_ECD_PATE2"/>
    <property type="match status" value="1"/>
</dbReference>
<keyword evidence="4" id="KW-1185">Reference proteome</keyword>
<name>A0A8C8W4H2_PERMB</name>
<dbReference type="AlphaFoldDB" id="A0A8C8W4H2"/>
<evidence type="ECO:0000259" key="2">
    <source>
        <dbReference type="Pfam" id="PF00021"/>
    </source>
</evidence>
<dbReference type="Ensembl" id="ENSPEMT00000036482.1">
    <property type="protein sequence ID" value="ENSPEMP00000035569.1"/>
    <property type="gene ID" value="ENSPEMG00000031333.1"/>
</dbReference>
<dbReference type="InterPro" id="IPR059168">
    <property type="entry name" value="PATE2-like_ECD_3FTx"/>
</dbReference>
<sequence>IGDLNLRLKLLLLFIFHPTGQRAEARICMACNMFMSGGCVEGEGECTMEEGSACTTRDIYFSKVRGGFLYNHTVLECSKPCKPSRESYFHLKISSFCCHSQDFWNIYKGKLVNKDAN</sequence>
<reference evidence="3" key="2">
    <citation type="submission" date="2025-08" db="UniProtKB">
        <authorList>
            <consortium name="Ensembl"/>
        </authorList>
    </citation>
    <scope>IDENTIFICATION</scope>
</reference>
<protein>
    <recommendedName>
        <fullName evidence="2">UPAR/Ly6 domain-containing protein</fullName>
    </recommendedName>
</protein>
<evidence type="ECO:0000256" key="1">
    <source>
        <dbReference type="SAM" id="SignalP"/>
    </source>
</evidence>
<dbReference type="Proteomes" id="UP000694547">
    <property type="component" value="Chromosome 4"/>
</dbReference>
<feature type="chain" id="PRO_5034246217" description="UPAR/Ly6 domain-containing protein" evidence="1">
    <location>
        <begin position="26"/>
        <end position="117"/>
    </location>
</feature>
<keyword evidence="1" id="KW-0732">Signal</keyword>
<proteinExistence type="predicted"/>
<reference evidence="3 4" key="1">
    <citation type="submission" date="2018-10" db="EMBL/GenBank/DDBJ databases">
        <title>Improved assembly of the deer mouse Peromyscus maniculatus genome.</title>
        <authorList>
            <person name="Lassance J.-M."/>
            <person name="Hoekstra H.E."/>
        </authorList>
    </citation>
    <scope>NUCLEOTIDE SEQUENCE [LARGE SCALE GENOMIC DNA]</scope>
</reference>